<evidence type="ECO:0000313" key="7">
    <source>
        <dbReference type="Proteomes" id="UP001305779"/>
    </source>
</evidence>
<feature type="binding site" evidence="4">
    <location>
        <position position="135"/>
    </location>
    <ligand>
        <name>Zn(2+)</name>
        <dbReference type="ChEBI" id="CHEBI:29105"/>
    </ligand>
</feature>
<dbReference type="Proteomes" id="UP001305779">
    <property type="component" value="Unassembled WGS sequence"/>
</dbReference>
<evidence type="ECO:0000259" key="5">
    <source>
        <dbReference type="PROSITE" id="PS50305"/>
    </source>
</evidence>
<organism evidence="6 7">
    <name type="scientific">Zasmidium cellare</name>
    <name type="common">Wine cellar mold</name>
    <name type="synonym">Racodium cellare</name>
    <dbReference type="NCBI Taxonomy" id="395010"/>
    <lineage>
        <taxon>Eukaryota</taxon>
        <taxon>Fungi</taxon>
        <taxon>Dikarya</taxon>
        <taxon>Ascomycota</taxon>
        <taxon>Pezizomycotina</taxon>
        <taxon>Dothideomycetes</taxon>
        <taxon>Dothideomycetidae</taxon>
        <taxon>Mycosphaerellales</taxon>
        <taxon>Mycosphaerellaceae</taxon>
        <taxon>Zasmidium</taxon>
    </lineage>
</organism>
<gene>
    <name evidence="6" type="ORF">PRZ48_000637</name>
</gene>
<dbReference type="InterPro" id="IPR003000">
    <property type="entry name" value="Sirtuin"/>
</dbReference>
<dbReference type="PANTHER" id="PTHR11085:SF10">
    <property type="entry name" value="NAD-DEPENDENT PROTEIN DEACYLASE SIRTUIN-5, MITOCHONDRIAL-RELATED"/>
    <property type="match status" value="1"/>
</dbReference>
<protein>
    <recommendedName>
        <fullName evidence="5">Deacetylase sirtuin-type domain-containing protein</fullName>
    </recommendedName>
</protein>
<keyword evidence="4" id="KW-0862">Zinc</keyword>
<keyword evidence="3" id="KW-0520">NAD</keyword>
<evidence type="ECO:0000256" key="3">
    <source>
        <dbReference type="ARBA" id="ARBA00023027"/>
    </source>
</evidence>
<dbReference type="Pfam" id="PF02146">
    <property type="entry name" value="SIR2"/>
    <property type="match status" value="1"/>
</dbReference>
<dbReference type="EMBL" id="JAXOVC010000001">
    <property type="protein sequence ID" value="KAK4506904.1"/>
    <property type="molecule type" value="Genomic_DNA"/>
</dbReference>
<dbReference type="SUPFAM" id="SSF52467">
    <property type="entry name" value="DHS-like NAD/FAD-binding domain"/>
    <property type="match status" value="1"/>
</dbReference>
<dbReference type="PROSITE" id="PS50305">
    <property type="entry name" value="SIRTUIN"/>
    <property type="match status" value="1"/>
</dbReference>
<dbReference type="InterPro" id="IPR026591">
    <property type="entry name" value="Sirtuin_cat_small_dom_sf"/>
</dbReference>
<dbReference type="InterPro" id="IPR027546">
    <property type="entry name" value="Sirtuin_class_III"/>
</dbReference>
<sequence length="316" mass="35014">MASASNMFEDLKSFHEYLSKSKRVLALCGAGLSASSGLPTFRGAGGLWRNHDATQLATPGAFEEQPDLVWRFYSYRRHMSLNAKPNAAHYAFAEYARRTPGFMNLSQNVDGLYQQANHPRDQLKLLHGTLFEVRCVSRACGYVEENFTDPIVPSLAIPTDKSDPTTKEALAEASKPKRKEVDIANAAVPISKIPVKDLPQCPKCKERMLRPNVVWFGEQLPIKTIDEIEEYLKEPEDVDLIIVVGTSAKVYPAAGYTTKARMKGARVCVVNMDTNDAPAGGWNKGDWFFQGDAAEIIPRLLQPVTGQVEIPRSSKV</sequence>
<dbReference type="InterPro" id="IPR050134">
    <property type="entry name" value="NAD-dep_sirtuin_deacylases"/>
</dbReference>
<dbReference type="PANTHER" id="PTHR11085">
    <property type="entry name" value="NAD-DEPENDENT PROTEIN DEACYLASE SIRTUIN-5, MITOCHONDRIAL-RELATED"/>
    <property type="match status" value="1"/>
</dbReference>
<feature type="binding site" evidence="4">
    <location>
        <position position="204"/>
    </location>
    <ligand>
        <name>Zn(2+)</name>
        <dbReference type="ChEBI" id="CHEBI:29105"/>
    </ligand>
</feature>
<accession>A0ABR0EZ16</accession>
<dbReference type="Gene3D" id="3.40.50.1220">
    <property type="entry name" value="TPP-binding domain"/>
    <property type="match status" value="1"/>
</dbReference>
<evidence type="ECO:0000313" key="6">
    <source>
        <dbReference type="EMBL" id="KAK4506904.1"/>
    </source>
</evidence>
<reference evidence="6 7" key="1">
    <citation type="journal article" date="2023" name="G3 (Bethesda)">
        <title>A chromosome-level genome assembly of Zasmidium syzygii isolated from banana leaves.</title>
        <authorList>
            <person name="van Westerhoven A.C."/>
            <person name="Mehrabi R."/>
            <person name="Talebi R."/>
            <person name="Steentjes M.B.F."/>
            <person name="Corcolon B."/>
            <person name="Chong P.A."/>
            <person name="Kema G.H.J."/>
            <person name="Seidl M.F."/>
        </authorList>
    </citation>
    <scope>NUCLEOTIDE SEQUENCE [LARGE SCALE GENOMIC DNA]</scope>
    <source>
        <strain evidence="6 7">P124</strain>
    </source>
</reference>
<proteinExistence type="inferred from homology"/>
<feature type="active site" description="Proton acceptor" evidence="4">
    <location>
        <position position="127"/>
    </location>
</feature>
<keyword evidence="7" id="KW-1185">Reference proteome</keyword>
<dbReference type="InterPro" id="IPR029035">
    <property type="entry name" value="DHS-like_NAD/FAD-binding_dom"/>
</dbReference>
<evidence type="ECO:0000256" key="4">
    <source>
        <dbReference type="PROSITE-ProRule" id="PRU00236"/>
    </source>
</evidence>
<feature type="binding site" evidence="4">
    <location>
        <position position="140"/>
    </location>
    <ligand>
        <name>Zn(2+)</name>
        <dbReference type="ChEBI" id="CHEBI:29105"/>
    </ligand>
</feature>
<dbReference type="CDD" id="cd01412">
    <property type="entry name" value="SIRT5_Af1_CobB"/>
    <property type="match status" value="1"/>
</dbReference>
<keyword evidence="4" id="KW-0479">Metal-binding</keyword>
<keyword evidence="2" id="KW-0808">Transferase</keyword>
<feature type="binding site" evidence="4">
    <location>
        <position position="201"/>
    </location>
    <ligand>
        <name>Zn(2+)</name>
        <dbReference type="ChEBI" id="CHEBI:29105"/>
    </ligand>
</feature>
<feature type="domain" description="Deacetylase sirtuin-type" evidence="5">
    <location>
        <begin position="4"/>
        <end position="316"/>
    </location>
</feature>
<comment type="similarity">
    <text evidence="1">Belongs to the sirtuin family. Class I subfamily.</text>
</comment>
<dbReference type="InterPro" id="IPR026590">
    <property type="entry name" value="Ssirtuin_cat_dom"/>
</dbReference>
<evidence type="ECO:0000256" key="2">
    <source>
        <dbReference type="ARBA" id="ARBA00022679"/>
    </source>
</evidence>
<evidence type="ECO:0000256" key="1">
    <source>
        <dbReference type="ARBA" id="ARBA00006924"/>
    </source>
</evidence>
<name>A0ABR0EZ16_ZASCE</name>
<comment type="caution">
    <text evidence="6">The sequence shown here is derived from an EMBL/GenBank/DDBJ whole genome shotgun (WGS) entry which is preliminary data.</text>
</comment>
<dbReference type="Gene3D" id="3.30.1600.10">
    <property type="entry name" value="SIR2/SIRT2 'Small Domain"/>
    <property type="match status" value="1"/>
</dbReference>